<dbReference type="AlphaFoldDB" id="A0A382VS65"/>
<evidence type="ECO:0000256" key="1">
    <source>
        <dbReference type="SAM" id="Coils"/>
    </source>
</evidence>
<accession>A0A382VS65</accession>
<protein>
    <submittedName>
        <fullName evidence="2">Uncharacterized protein</fullName>
    </submittedName>
</protein>
<dbReference type="Pfam" id="PF13747">
    <property type="entry name" value="DUF4164"/>
    <property type="match status" value="1"/>
</dbReference>
<proteinExistence type="predicted"/>
<organism evidence="2">
    <name type="scientific">marine metagenome</name>
    <dbReference type="NCBI Taxonomy" id="408172"/>
    <lineage>
        <taxon>unclassified sequences</taxon>
        <taxon>metagenomes</taxon>
        <taxon>ecological metagenomes</taxon>
    </lineage>
</organism>
<name>A0A382VS65_9ZZZZ</name>
<feature type="coiled-coil region" evidence="1">
    <location>
        <begin position="6"/>
        <end position="79"/>
    </location>
</feature>
<dbReference type="EMBL" id="UINC01154247">
    <property type="protein sequence ID" value="SVD49426.1"/>
    <property type="molecule type" value="Genomic_DNA"/>
</dbReference>
<dbReference type="Gene3D" id="6.10.250.1080">
    <property type="match status" value="1"/>
</dbReference>
<evidence type="ECO:0000313" key="2">
    <source>
        <dbReference type="EMBL" id="SVD49426.1"/>
    </source>
</evidence>
<sequence length="93" mass="10132">MALLVHNNLDAAGDRLQKALDQLQKTIDGLLNKMDRELSGSVGELDTLRAEREQVGAALAELEQKYEDLRAVAKVVSGRLKDVSTKVSALLSE</sequence>
<reference evidence="2" key="1">
    <citation type="submission" date="2018-05" db="EMBL/GenBank/DDBJ databases">
        <authorList>
            <person name="Lanie J.A."/>
            <person name="Ng W.-L."/>
            <person name="Kazmierczak K.M."/>
            <person name="Andrzejewski T.M."/>
            <person name="Davidsen T.M."/>
            <person name="Wayne K.J."/>
            <person name="Tettelin H."/>
            <person name="Glass J.I."/>
            <person name="Rusch D."/>
            <person name="Podicherti R."/>
            <person name="Tsui H.-C.T."/>
            <person name="Winkler M.E."/>
        </authorList>
    </citation>
    <scope>NUCLEOTIDE SEQUENCE</scope>
</reference>
<keyword evidence="1" id="KW-0175">Coiled coil</keyword>
<dbReference type="InterPro" id="IPR025310">
    <property type="entry name" value="DUF4164"/>
</dbReference>
<gene>
    <name evidence="2" type="ORF">METZ01_LOCUS402280</name>
</gene>